<dbReference type="EMBL" id="DF977481">
    <property type="protein sequence ID" value="GAP89714.1"/>
    <property type="molecule type" value="Genomic_DNA"/>
</dbReference>
<proteinExistence type="predicted"/>
<keyword evidence="2" id="KW-1185">Reference proteome</keyword>
<organism evidence="1">
    <name type="scientific">Rosellinia necatrix</name>
    <name type="common">White root-rot fungus</name>
    <dbReference type="NCBI Taxonomy" id="77044"/>
    <lineage>
        <taxon>Eukaryota</taxon>
        <taxon>Fungi</taxon>
        <taxon>Dikarya</taxon>
        <taxon>Ascomycota</taxon>
        <taxon>Pezizomycotina</taxon>
        <taxon>Sordariomycetes</taxon>
        <taxon>Xylariomycetidae</taxon>
        <taxon>Xylariales</taxon>
        <taxon>Xylariaceae</taxon>
        <taxon>Rosellinia</taxon>
    </lineage>
</organism>
<sequence>MCGEYHCRESLGGALAVLGPSPSQIGIPSVQMVGRLVFHNKVGENSVATHAVFTADPSPPSPYPSTTGPCLVRIHETGDLTRPATTSPSWAAFSLKPIVGATGDGRRLSVEVELERPLKIEVGVDGIIGRRVSIWTQQGTGPVAEGIVGYN</sequence>
<name>A0A1W2TMY5_ROSNE</name>
<evidence type="ECO:0000313" key="1">
    <source>
        <dbReference type="EMBL" id="GAP89714.1"/>
    </source>
</evidence>
<accession>A0A1W2TMY5</accession>
<dbReference type="OrthoDB" id="4158189at2759"/>
<dbReference type="AlphaFoldDB" id="A0A1W2TMY5"/>
<gene>
    <name evidence="1" type="ORF">SAMD00023353_3600080</name>
</gene>
<reference evidence="1" key="1">
    <citation type="submission" date="2016-03" db="EMBL/GenBank/DDBJ databases">
        <title>Draft genome sequence of Rosellinia necatrix.</title>
        <authorList>
            <person name="Kanematsu S."/>
        </authorList>
    </citation>
    <scope>NUCLEOTIDE SEQUENCE [LARGE SCALE GENOMIC DNA]</scope>
    <source>
        <strain evidence="1">W97</strain>
    </source>
</reference>
<protein>
    <submittedName>
        <fullName evidence="1">Uncharacterized protein</fullName>
    </submittedName>
</protein>
<dbReference type="STRING" id="77044.A0A1W2TMY5"/>
<dbReference type="Proteomes" id="UP000054516">
    <property type="component" value="Unassembled WGS sequence"/>
</dbReference>
<evidence type="ECO:0000313" key="2">
    <source>
        <dbReference type="Proteomes" id="UP000054516"/>
    </source>
</evidence>